<accession>A0AAV3XKA6</accession>
<protein>
    <submittedName>
        <fullName evidence="1">Uncharacterized protein</fullName>
    </submittedName>
</protein>
<comment type="caution">
    <text evidence="1">The sequence shown here is derived from an EMBL/GenBank/DDBJ whole genome shotgun (WGS) entry which is preliminary data.</text>
</comment>
<organism evidence="1 2">
    <name type="scientific">Microseira wollei NIES-4236</name>
    <dbReference type="NCBI Taxonomy" id="2530354"/>
    <lineage>
        <taxon>Bacteria</taxon>
        <taxon>Bacillati</taxon>
        <taxon>Cyanobacteriota</taxon>
        <taxon>Cyanophyceae</taxon>
        <taxon>Oscillatoriophycideae</taxon>
        <taxon>Aerosakkonematales</taxon>
        <taxon>Aerosakkonemataceae</taxon>
        <taxon>Microseira</taxon>
    </lineage>
</organism>
<dbReference type="Proteomes" id="UP001050975">
    <property type="component" value="Unassembled WGS sequence"/>
</dbReference>
<name>A0AAV3XKA6_9CYAN</name>
<evidence type="ECO:0000313" key="1">
    <source>
        <dbReference type="EMBL" id="GET43352.1"/>
    </source>
</evidence>
<sequence length="41" mass="4799">MRSPQEHFQDSQAILERHAAALEADVRRLHQSDETAQWPSR</sequence>
<evidence type="ECO:0000313" key="2">
    <source>
        <dbReference type="Proteomes" id="UP001050975"/>
    </source>
</evidence>
<dbReference type="AlphaFoldDB" id="A0AAV3XKA6"/>
<gene>
    <name evidence="1" type="ORF">MiSe_81740</name>
</gene>
<reference evidence="1" key="1">
    <citation type="submission" date="2019-10" db="EMBL/GenBank/DDBJ databases">
        <title>Draft genome sequece of Microseira wollei NIES-4236.</title>
        <authorList>
            <person name="Yamaguchi H."/>
            <person name="Suzuki S."/>
            <person name="Kawachi M."/>
        </authorList>
    </citation>
    <scope>NUCLEOTIDE SEQUENCE</scope>
    <source>
        <strain evidence="1">NIES-4236</strain>
    </source>
</reference>
<keyword evidence="2" id="KW-1185">Reference proteome</keyword>
<dbReference type="EMBL" id="BLAY01000217">
    <property type="protein sequence ID" value="GET43352.1"/>
    <property type="molecule type" value="Genomic_DNA"/>
</dbReference>
<dbReference type="RefSeq" id="WP_264196938.1">
    <property type="nucleotide sequence ID" value="NZ_BLAY01000217.1"/>
</dbReference>
<proteinExistence type="predicted"/>